<reference evidence="7 8" key="1">
    <citation type="journal article" date="2016" name="Nat. Commun.">
        <title>Thousands of microbial genomes shed light on interconnected biogeochemical processes in an aquifer system.</title>
        <authorList>
            <person name="Anantharaman K."/>
            <person name="Brown C.T."/>
            <person name="Hug L.A."/>
            <person name="Sharon I."/>
            <person name="Castelle C.J."/>
            <person name="Probst A.J."/>
            <person name="Thomas B.C."/>
            <person name="Singh A."/>
            <person name="Wilkins M.J."/>
            <person name="Karaoz U."/>
            <person name="Brodie E.L."/>
            <person name="Williams K.H."/>
            <person name="Hubbard S.S."/>
            <person name="Banfield J.F."/>
        </authorList>
    </citation>
    <scope>NUCLEOTIDE SEQUENCE [LARGE SCALE GENOMIC DNA]</scope>
</reference>
<keyword evidence="3 6" id="KW-0687">Ribonucleoprotein</keyword>
<dbReference type="Gene3D" id="3.30.1370.30">
    <property type="match status" value="1"/>
</dbReference>
<dbReference type="GO" id="GO:0005737">
    <property type="term" value="C:cytoplasm"/>
    <property type="evidence" value="ECO:0007669"/>
    <property type="project" value="UniProtKB-ARBA"/>
</dbReference>
<dbReference type="GO" id="GO:0006412">
    <property type="term" value="P:translation"/>
    <property type="evidence" value="ECO:0007669"/>
    <property type="project" value="InterPro"/>
</dbReference>
<dbReference type="Pfam" id="PF00410">
    <property type="entry name" value="Ribosomal_S8"/>
    <property type="match status" value="1"/>
</dbReference>
<dbReference type="Proteomes" id="UP000176853">
    <property type="component" value="Unassembled WGS sequence"/>
</dbReference>
<protein>
    <recommendedName>
        <fullName evidence="4">Small ribosomal subunit protein uS8</fullName>
    </recommendedName>
    <alternativeName>
        <fullName evidence="5">30S ribosomal protein S8</fullName>
    </alternativeName>
</protein>
<dbReference type="FunFam" id="3.30.1490.10:FF:000001">
    <property type="entry name" value="30S ribosomal protein S8"/>
    <property type="match status" value="1"/>
</dbReference>
<evidence type="ECO:0000313" key="8">
    <source>
        <dbReference type="Proteomes" id="UP000176853"/>
    </source>
</evidence>
<evidence type="ECO:0000256" key="3">
    <source>
        <dbReference type="ARBA" id="ARBA00023274"/>
    </source>
</evidence>
<organism evidence="7 8">
    <name type="scientific">candidate division WWE3 bacterium RIFCSPHIGHO2_01_FULL_43_9</name>
    <dbReference type="NCBI Taxonomy" id="1802618"/>
    <lineage>
        <taxon>Bacteria</taxon>
        <taxon>Katanobacteria</taxon>
    </lineage>
</organism>
<evidence type="ECO:0000256" key="1">
    <source>
        <dbReference type="ARBA" id="ARBA00006471"/>
    </source>
</evidence>
<evidence type="ECO:0000256" key="2">
    <source>
        <dbReference type="ARBA" id="ARBA00022980"/>
    </source>
</evidence>
<gene>
    <name evidence="7" type="ORF">A2709_00130</name>
</gene>
<dbReference type="InterPro" id="IPR035987">
    <property type="entry name" value="Ribosomal_uS8_sf"/>
</dbReference>
<dbReference type="GO" id="GO:0003735">
    <property type="term" value="F:structural constituent of ribosome"/>
    <property type="evidence" value="ECO:0007669"/>
    <property type="project" value="InterPro"/>
</dbReference>
<sequence length="135" mass="14809">MSLDTIANMLSALKNASMASAGSIELPYFRQGKEILEVFKQRGLVNELKVFKPEGKDYKYMHVDLAIGADGARRILETRRISKPGNRVCRPYAKLAKVKAGLGVVVVSTSRGVMAGEEARKKKLGGEVLCSCFFK</sequence>
<dbReference type="InterPro" id="IPR047863">
    <property type="entry name" value="Ribosomal_uS8_CS"/>
</dbReference>
<dbReference type="InterPro" id="IPR000630">
    <property type="entry name" value="Ribosomal_uS8"/>
</dbReference>
<keyword evidence="2 6" id="KW-0689">Ribosomal protein</keyword>
<dbReference type="GO" id="GO:0005840">
    <property type="term" value="C:ribosome"/>
    <property type="evidence" value="ECO:0007669"/>
    <property type="project" value="UniProtKB-KW"/>
</dbReference>
<name>A0A1F4V6K6_UNCKA</name>
<dbReference type="EMBL" id="MEVB01000024">
    <property type="protein sequence ID" value="OGC52243.1"/>
    <property type="molecule type" value="Genomic_DNA"/>
</dbReference>
<evidence type="ECO:0000256" key="4">
    <source>
        <dbReference type="ARBA" id="ARBA00035258"/>
    </source>
</evidence>
<evidence type="ECO:0000256" key="5">
    <source>
        <dbReference type="ARBA" id="ARBA00035525"/>
    </source>
</evidence>
<dbReference type="PANTHER" id="PTHR11758">
    <property type="entry name" value="40S RIBOSOMAL PROTEIN S15A"/>
    <property type="match status" value="1"/>
</dbReference>
<comment type="caution">
    <text evidence="7">The sequence shown here is derived from an EMBL/GenBank/DDBJ whole genome shotgun (WGS) entry which is preliminary data.</text>
</comment>
<dbReference type="AlphaFoldDB" id="A0A1F4V6K6"/>
<dbReference type="PROSITE" id="PS00053">
    <property type="entry name" value="RIBOSOMAL_S8"/>
    <property type="match status" value="1"/>
</dbReference>
<evidence type="ECO:0000313" key="7">
    <source>
        <dbReference type="EMBL" id="OGC52243.1"/>
    </source>
</evidence>
<dbReference type="SUPFAM" id="SSF56047">
    <property type="entry name" value="Ribosomal protein S8"/>
    <property type="match status" value="1"/>
</dbReference>
<evidence type="ECO:0000256" key="6">
    <source>
        <dbReference type="RuleBase" id="RU003660"/>
    </source>
</evidence>
<accession>A0A1F4V6K6</accession>
<comment type="similarity">
    <text evidence="1 6">Belongs to the universal ribosomal protein uS8 family.</text>
</comment>
<proteinExistence type="inferred from homology"/>
<dbReference type="GO" id="GO:1990904">
    <property type="term" value="C:ribonucleoprotein complex"/>
    <property type="evidence" value="ECO:0007669"/>
    <property type="project" value="UniProtKB-KW"/>
</dbReference>
<dbReference type="Gene3D" id="3.30.1490.10">
    <property type="match status" value="1"/>
</dbReference>